<feature type="domain" description="GH18" evidence="8">
    <location>
        <begin position="29"/>
        <end position="136"/>
    </location>
</feature>
<keyword evidence="3" id="KW-0378">Hydrolase</keyword>
<dbReference type="SUPFAM" id="SSF51445">
    <property type="entry name" value="(Trans)glycosidases"/>
    <property type="match status" value="1"/>
</dbReference>
<dbReference type="Proteomes" id="UP000554482">
    <property type="component" value="Unassembled WGS sequence"/>
</dbReference>
<dbReference type="AlphaFoldDB" id="A0A7J6X9Y9"/>
<keyword evidence="10" id="KW-1185">Reference proteome</keyword>
<proteinExistence type="predicted"/>
<evidence type="ECO:0000256" key="2">
    <source>
        <dbReference type="ARBA" id="ARBA00012729"/>
    </source>
</evidence>
<keyword evidence="6" id="KW-0624">Polysaccharide degradation</keyword>
<dbReference type="GO" id="GO:0008843">
    <property type="term" value="F:endochitinase activity"/>
    <property type="evidence" value="ECO:0007669"/>
    <property type="project" value="UniProtKB-EC"/>
</dbReference>
<keyword evidence="5" id="KW-0119">Carbohydrate metabolism</keyword>
<dbReference type="PANTHER" id="PTHR45708:SF21">
    <property type="entry name" value="ACIDIC ENDOCHITINASE"/>
    <property type="match status" value="1"/>
</dbReference>
<comment type="caution">
    <text evidence="9">The sequence shown here is derived from an EMBL/GenBank/DDBJ whole genome shotgun (WGS) entry which is preliminary data.</text>
</comment>
<sequence>MAITIRSTSLSLLFSNLLLLTLVHRSLAGSIAIYWGQASNEGTLAQTCATGKYKFVNIAFLNKFGNGRKPSINLASHCNPANGGCQVASNGIRSCQKLGVKVMLSIGGGIGDYSIASAADAKEVAKYLYNNLVVLF</sequence>
<gene>
    <name evidence="9" type="ORF">FRX31_004794</name>
</gene>
<evidence type="ECO:0000256" key="6">
    <source>
        <dbReference type="ARBA" id="ARBA00023326"/>
    </source>
</evidence>
<dbReference type="PROSITE" id="PS51910">
    <property type="entry name" value="GH18_2"/>
    <property type="match status" value="1"/>
</dbReference>
<dbReference type="PANTHER" id="PTHR45708">
    <property type="entry name" value="ENDOCHITINASE"/>
    <property type="match status" value="1"/>
</dbReference>
<dbReference type="EC" id="3.2.1.14" evidence="2"/>
<evidence type="ECO:0000256" key="5">
    <source>
        <dbReference type="ARBA" id="ARBA00023277"/>
    </source>
</evidence>
<feature type="chain" id="PRO_5029794425" description="chitinase" evidence="7">
    <location>
        <begin position="29"/>
        <end position="136"/>
    </location>
</feature>
<dbReference type="GO" id="GO:0006032">
    <property type="term" value="P:chitin catabolic process"/>
    <property type="evidence" value="ECO:0007669"/>
    <property type="project" value="UniProtKB-KW"/>
</dbReference>
<accession>A0A7J6X9Y9</accession>
<evidence type="ECO:0000256" key="7">
    <source>
        <dbReference type="SAM" id="SignalP"/>
    </source>
</evidence>
<dbReference type="InterPro" id="IPR017853">
    <property type="entry name" value="GH"/>
</dbReference>
<evidence type="ECO:0000256" key="1">
    <source>
        <dbReference type="ARBA" id="ARBA00000822"/>
    </source>
</evidence>
<dbReference type="GO" id="GO:0005576">
    <property type="term" value="C:extracellular region"/>
    <property type="evidence" value="ECO:0007669"/>
    <property type="project" value="TreeGrafter"/>
</dbReference>
<dbReference type="EMBL" id="JABWDY010003830">
    <property type="protein sequence ID" value="KAF5205615.1"/>
    <property type="molecule type" value="Genomic_DNA"/>
</dbReference>
<reference evidence="9 10" key="1">
    <citation type="submission" date="2020-06" db="EMBL/GenBank/DDBJ databases">
        <title>Transcriptomic and genomic resources for Thalictrum thalictroides and T. hernandezii: Facilitating candidate gene discovery in an emerging model plant lineage.</title>
        <authorList>
            <person name="Arias T."/>
            <person name="Riano-Pachon D.M."/>
            <person name="Di Stilio V.S."/>
        </authorList>
    </citation>
    <scope>NUCLEOTIDE SEQUENCE [LARGE SCALE GENOMIC DNA]</scope>
    <source>
        <strain evidence="10">cv. WT478/WT964</strain>
        <tissue evidence="9">Leaves</tissue>
    </source>
</reference>
<name>A0A7J6X9Y9_THATH</name>
<organism evidence="9 10">
    <name type="scientific">Thalictrum thalictroides</name>
    <name type="common">Rue-anemone</name>
    <name type="synonym">Anemone thalictroides</name>
    <dbReference type="NCBI Taxonomy" id="46969"/>
    <lineage>
        <taxon>Eukaryota</taxon>
        <taxon>Viridiplantae</taxon>
        <taxon>Streptophyta</taxon>
        <taxon>Embryophyta</taxon>
        <taxon>Tracheophyta</taxon>
        <taxon>Spermatophyta</taxon>
        <taxon>Magnoliopsida</taxon>
        <taxon>Ranunculales</taxon>
        <taxon>Ranunculaceae</taxon>
        <taxon>Thalictroideae</taxon>
        <taxon>Thalictrum</taxon>
    </lineage>
</organism>
<comment type="catalytic activity">
    <reaction evidence="1">
        <text>Random endo-hydrolysis of N-acetyl-beta-D-glucosaminide (1-&gt;4)-beta-linkages in chitin and chitodextrins.</text>
        <dbReference type="EC" id="3.2.1.14"/>
    </reaction>
</comment>
<evidence type="ECO:0000259" key="8">
    <source>
        <dbReference type="PROSITE" id="PS51910"/>
    </source>
</evidence>
<evidence type="ECO:0000256" key="3">
    <source>
        <dbReference type="ARBA" id="ARBA00022801"/>
    </source>
</evidence>
<dbReference type="GO" id="GO:0000272">
    <property type="term" value="P:polysaccharide catabolic process"/>
    <property type="evidence" value="ECO:0007669"/>
    <property type="project" value="UniProtKB-KW"/>
</dbReference>
<keyword evidence="4" id="KW-0146">Chitin degradation</keyword>
<keyword evidence="7" id="KW-0732">Signal</keyword>
<protein>
    <recommendedName>
        <fullName evidence="2">chitinase</fullName>
        <ecNumber evidence="2">3.2.1.14</ecNumber>
    </recommendedName>
</protein>
<dbReference type="Pfam" id="PF00704">
    <property type="entry name" value="Glyco_hydro_18"/>
    <property type="match status" value="1"/>
</dbReference>
<dbReference type="InterPro" id="IPR001223">
    <property type="entry name" value="Glyco_hydro18_cat"/>
</dbReference>
<feature type="signal peptide" evidence="7">
    <location>
        <begin position="1"/>
        <end position="28"/>
    </location>
</feature>
<dbReference type="Gene3D" id="3.20.20.80">
    <property type="entry name" value="Glycosidases"/>
    <property type="match status" value="1"/>
</dbReference>
<evidence type="ECO:0000313" key="10">
    <source>
        <dbReference type="Proteomes" id="UP000554482"/>
    </source>
</evidence>
<evidence type="ECO:0000313" key="9">
    <source>
        <dbReference type="EMBL" id="KAF5205615.1"/>
    </source>
</evidence>
<evidence type="ECO:0000256" key="4">
    <source>
        <dbReference type="ARBA" id="ARBA00023024"/>
    </source>
</evidence>
<dbReference type="InterPro" id="IPR050542">
    <property type="entry name" value="Glycosyl_Hydrlase18_Chitinase"/>
</dbReference>
<dbReference type="OrthoDB" id="1716288at2759"/>